<protein>
    <submittedName>
        <fullName evidence="2">Methyltransferase domain-containing protein</fullName>
    </submittedName>
</protein>
<organism evidence="2 3">
    <name type="scientific">Ensifer adhaerens</name>
    <name type="common">Sinorhizobium morelense</name>
    <dbReference type="NCBI Taxonomy" id="106592"/>
    <lineage>
        <taxon>Bacteria</taxon>
        <taxon>Pseudomonadati</taxon>
        <taxon>Pseudomonadota</taxon>
        <taxon>Alphaproteobacteria</taxon>
        <taxon>Hyphomicrobiales</taxon>
        <taxon>Rhizobiaceae</taxon>
        <taxon>Sinorhizobium/Ensifer group</taxon>
        <taxon>Ensifer</taxon>
    </lineage>
</organism>
<dbReference type="EMBL" id="CP098807">
    <property type="protein sequence ID" value="USJ23567.1"/>
    <property type="molecule type" value="Genomic_DNA"/>
</dbReference>
<dbReference type="GO" id="GO:0008168">
    <property type="term" value="F:methyltransferase activity"/>
    <property type="evidence" value="ECO:0007669"/>
    <property type="project" value="UniProtKB-KW"/>
</dbReference>
<dbReference type="AlphaFoldDB" id="A0A9Q8Y735"/>
<dbReference type="SUPFAM" id="SSF53335">
    <property type="entry name" value="S-adenosyl-L-methionine-dependent methyltransferases"/>
    <property type="match status" value="1"/>
</dbReference>
<dbReference type="PANTHER" id="PTHR43861">
    <property type="entry name" value="TRANS-ACONITATE 2-METHYLTRANSFERASE-RELATED"/>
    <property type="match status" value="1"/>
</dbReference>
<accession>A0A9Q8Y735</accession>
<dbReference type="CDD" id="cd02440">
    <property type="entry name" value="AdoMet_MTases"/>
    <property type="match status" value="1"/>
</dbReference>
<dbReference type="InterPro" id="IPR029063">
    <property type="entry name" value="SAM-dependent_MTases_sf"/>
</dbReference>
<dbReference type="Proteomes" id="UP001055460">
    <property type="component" value="Chromosome"/>
</dbReference>
<sequence>MSEPDLYLLGRAGPEEERLKRQIANLAPDSDQQLERVGIRPGERVVDLGCGPGGVLHLLGKRVGPNGSVLGIERDPNFVELARRFVAGHALPQVDVREGDAYATGLPRRSFDGAHMRLVLVNVPRPELIVLEMVSLVRPGGWIASFEADFLGHICDPPLAAWDRLLAAYVAYSAARGIDLNIGRRLHRLFRNAGIEAISVDAVEHVYPPGHDRRPILRDFIDNVRGGLVAEGFIGQAELDADLKALDQHLADPNVLVTSHMFFRLTGRVPEALVIQA</sequence>
<dbReference type="Pfam" id="PF13847">
    <property type="entry name" value="Methyltransf_31"/>
    <property type="match status" value="1"/>
</dbReference>
<feature type="domain" description="Methyltransferase" evidence="1">
    <location>
        <begin position="41"/>
        <end position="157"/>
    </location>
</feature>
<dbReference type="Gene3D" id="3.40.50.150">
    <property type="entry name" value="Vaccinia Virus protein VP39"/>
    <property type="match status" value="1"/>
</dbReference>
<evidence type="ECO:0000259" key="1">
    <source>
        <dbReference type="Pfam" id="PF13847"/>
    </source>
</evidence>
<gene>
    <name evidence="2" type="ORF">NE863_00820</name>
</gene>
<proteinExistence type="predicted"/>
<dbReference type="GO" id="GO:0032259">
    <property type="term" value="P:methylation"/>
    <property type="evidence" value="ECO:0007669"/>
    <property type="project" value="UniProtKB-KW"/>
</dbReference>
<keyword evidence="2" id="KW-0808">Transferase</keyword>
<keyword evidence="2" id="KW-0489">Methyltransferase</keyword>
<reference evidence="2" key="1">
    <citation type="submission" date="2022-06" db="EMBL/GenBank/DDBJ databases">
        <title>Physiological and biochemical characterization and genomic elucidation of a strain of the genus Ensifer adhaerens M8 that combines arsenic oxidation and chromium reduction.</title>
        <authorList>
            <person name="Li X."/>
            <person name="Yu c."/>
        </authorList>
    </citation>
    <scope>NUCLEOTIDE SEQUENCE</scope>
    <source>
        <strain evidence="2">M8</strain>
    </source>
</reference>
<evidence type="ECO:0000313" key="3">
    <source>
        <dbReference type="Proteomes" id="UP001055460"/>
    </source>
</evidence>
<dbReference type="InterPro" id="IPR025714">
    <property type="entry name" value="Methyltranfer_dom"/>
</dbReference>
<dbReference type="RefSeq" id="WP_110818530.1">
    <property type="nucleotide sequence ID" value="NZ_CP098807.1"/>
</dbReference>
<dbReference type="OrthoDB" id="9770485at2"/>
<evidence type="ECO:0000313" key="2">
    <source>
        <dbReference type="EMBL" id="USJ23567.1"/>
    </source>
</evidence>
<name>A0A9Q8Y735_ENSAD</name>